<evidence type="ECO:0000256" key="7">
    <source>
        <dbReference type="SAM" id="MobiDB-lite"/>
    </source>
</evidence>
<keyword evidence="6" id="KW-0479">Metal-binding</keyword>
<evidence type="ECO:0000256" key="3">
    <source>
        <dbReference type="ARBA" id="ARBA00022692"/>
    </source>
</evidence>
<feature type="binding site" evidence="6">
    <location>
        <position position="384"/>
    </location>
    <ligand>
        <name>Zn(2+)</name>
        <dbReference type="ChEBI" id="CHEBI:29105"/>
    </ligand>
</feature>
<reference evidence="9" key="1">
    <citation type="submission" date="2021-02" db="EMBL/GenBank/DDBJ databases">
        <authorList>
            <person name="Bekaert M."/>
        </authorList>
    </citation>
    <scope>NUCLEOTIDE SEQUENCE</scope>
    <source>
        <strain evidence="9">IoA-00</strain>
    </source>
</reference>
<dbReference type="PANTHER" id="PTHR20855:SF52">
    <property type="entry name" value="ADIPONECTIN RECEPTOR PROTEIN"/>
    <property type="match status" value="1"/>
</dbReference>
<dbReference type="GO" id="GO:0046872">
    <property type="term" value="F:metal ion binding"/>
    <property type="evidence" value="ECO:0007669"/>
    <property type="project" value="UniProtKB-KW"/>
</dbReference>
<keyword evidence="3 8" id="KW-0812">Transmembrane</keyword>
<dbReference type="AlphaFoldDB" id="A0A7R8CN37"/>
<keyword evidence="4 8" id="KW-1133">Transmembrane helix</keyword>
<protein>
    <submittedName>
        <fullName evidence="9">ADIPOR</fullName>
    </submittedName>
</protein>
<evidence type="ECO:0000313" key="10">
    <source>
        <dbReference type="Proteomes" id="UP000675881"/>
    </source>
</evidence>
<comment type="subcellular location">
    <subcellularLocation>
        <location evidence="1">Membrane</location>
        <topology evidence="1">Multi-pass membrane protein</topology>
    </subcellularLocation>
</comment>
<evidence type="ECO:0000256" key="4">
    <source>
        <dbReference type="ARBA" id="ARBA00022989"/>
    </source>
</evidence>
<dbReference type="GO" id="GO:0005886">
    <property type="term" value="C:plasma membrane"/>
    <property type="evidence" value="ECO:0007669"/>
    <property type="project" value="TreeGrafter"/>
</dbReference>
<gene>
    <name evidence="9" type="ORF">LSAA_3960</name>
</gene>
<evidence type="ECO:0000256" key="2">
    <source>
        <dbReference type="ARBA" id="ARBA00007018"/>
    </source>
</evidence>
<feature type="transmembrane region" description="Helical" evidence="8">
    <location>
        <begin position="209"/>
        <end position="237"/>
    </location>
</feature>
<dbReference type="EMBL" id="HG994592">
    <property type="protein sequence ID" value="CAF2826574.1"/>
    <property type="molecule type" value="Genomic_DNA"/>
</dbReference>
<feature type="compositionally biased region" description="Basic and acidic residues" evidence="7">
    <location>
        <begin position="24"/>
        <end position="35"/>
    </location>
</feature>
<dbReference type="Pfam" id="PF03006">
    <property type="entry name" value="HlyIII"/>
    <property type="match status" value="1"/>
</dbReference>
<feature type="region of interest" description="Disordered" evidence="7">
    <location>
        <begin position="24"/>
        <end position="47"/>
    </location>
</feature>
<dbReference type="Proteomes" id="UP000675881">
    <property type="component" value="Chromosome 13"/>
</dbReference>
<feature type="transmembrane region" description="Helical" evidence="8">
    <location>
        <begin position="257"/>
        <end position="276"/>
    </location>
</feature>
<evidence type="ECO:0000256" key="1">
    <source>
        <dbReference type="ARBA" id="ARBA00004141"/>
    </source>
</evidence>
<feature type="transmembrane region" description="Helical" evidence="8">
    <location>
        <begin position="283"/>
        <end position="302"/>
    </location>
</feature>
<keyword evidence="5 8" id="KW-0472">Membrane</keyword>
<dbReference type="GO" id="GO:0038023">
    <property type="term" value="F:signaling receptor activity"/>
    <property type="evidence" value="ECO:0007669"/>
    <property type="project" value="TreeGrafter"/>
</dbReference>
<proteinExistence type="inferred from homology"/>
<dbReference type="OrthoDB" id="5585746at2759"/>
<sequence>MKQRTLKMRGIRNRFVPWESSLSEVRRGKRSEGKEAACPTEKKQRRNSTLHIDVHRGTQSNINSPRRINYITYKNQVVQLSIPHPSNTKMCNKLKNGRMRRKQQETSPQRRVREMLEEAPEILEDVLERLMSNSSAMVHHSVQGASDMVHSVAQRIRDWKVLHFTHLPAWMKDNEHLHFGHRPELQSFVECFRSIFRIHTETGNIWTHLIGFIAMTILIFLCFFIGAIVCLFCSTLFHTLSCHSESISSLFSRLDYAGIAVLTVGSTIPWVYYGFYCEYYTKLTYMVAVIAVGILTVVLTMWEKFNLPDYRTYRAGTFIALGLISGVPCFHHVIYFGWRQAILEASVHCTIIMGALYITGAILYAARIPERFLPGKCDIWFQSHQFFSLACGSSCLCSL</sequence>
<evidence type="ECO:0000256" key="8">
    <source>
        <dbReference type="SAM" id="Phobius"/>
    </source>
</evidence>
<evidence type="ECO:0000313" key="9">
    <source>
        <dbReference type="EMBL" id="CAF2826574.1"/>
    </source>
</evidence>
<dbReference type="GO" id="GO:0033211">
    <property type="term" value="P:adiponectin-activated signaling pathway"/>
    <property type="evidence" value="ECO:0007669"/>
    <property type="project" value="TreeGrafter"/>
</dbReference>
<feature type="transmembrane region" description="Helical" evidence="8">
    <location>
        <begin position="314"/>
        <end position="338"/>
    </location>
</feature>
<feature type="binding site" evidence="6">
    <location>
        <position position="238"/>
    </location>
    <ligand>
        <name>Zn(2+)</name>
        <dbReference type="ChEBI" id="CHEBI:29105"/>
    </ligand>
</feature>
<feature type="transmembrane region" description="Helical" evidence="8">
    <location>
        <begin position="345"/>
        <end position="366"/>
    </location>
</feature>
<keyword evidence="10" id="KW-1185">Reference proteome</keyword>
<comment type="similarity">
    <text evidence="2">Belongs to the ADIPOR family.</text>
</comment>
<keyword evidence="6" id="KW-0862">Zinc</keyword>
<evidence type="ECO:0000256" key="6">
    <source>
        <dbReference type="PIRSR" id="PIRSR604254-1"/>
    </source>
</evidence>
<dbReference type="PANTHER" id="PTHR20855">
    <property type="entry name" value="ADIPOR/PROGESTIN RECEPTOR-RELATED"/>
    <property type="match status" value="1"/>
</dbReference>
<organism evidence="9 10">
    <name type="scientific">Lepeophtheirus salmonis</name>
    <name type="common">Salmon louse</name>
    <name type="synonym">Caligus salmonis</name>
    <dbReference type="NCBI Taxonomy" id="72036"/>
    <lineage>
        <taxon>Eukaryota</taxon>
        <taxon>Metazoa</taxon>
        <taxon>Ecdysozoa</taxon>
        <taxon>Arthropoda</taxon>
        <taxon>Crustacea</taxon>
        <taxon>Multicrustacea</taxon>
        <taxon>Hexanauplia</taxon>
        <taxon>Copepoda</taxon>
        <taxon>Siphonostomatoida</taxon>
        <taxon>Caligidae</taxon>
        <taxon>Lepeophtheirus</taxon>
    </lineage>
</organism>
<dbReference type="InterPro" id="IPR004254">
    <property type="entry name" value="AdipoR/HlyIII-related"/>
</dbReference>
<name>A0A7R8CN37_LEPSM</name>
<accession>A0A7R8CN37</accession>
<evidence type="ECO:0000256" key="5">
    <source>
        <dbReference type="ARBA" id="ARBA00023136"/>
    </source>
</evidence>